<dbReference type="AlphaFoldDB" id="A0ABD1XMR4"/>
<proteinExistence type="predicted"/>
<reference evidence="1 2" key="1">
    <citation type="submission" date="2024-09" db="EMBL/GenBank/DDBJ databases">
        <title>Chromosome-scale assembly of Riccia fluitans.</title>
        <authorList>
            <person name="Paukszto L."/>
            <person name="Sawicki J."/>
            <person name="Karawczyk K."/>
            <person name="Piernik-Szablinska J."/>
            <person name="Szczecinska M."/>
            <person name="Mazdziarz M."/>
        </authorList>
    </citation>
    <scope>NUCLEOTIDE SEQUENCE [LARGE SCALE GENOMIC DNA]</scope>
    <source>
        <strain evidence="1">Rf_01</strain>
        <tissue evidence="1">Aerial parts of the thallus</tissue>
    </source>
</reference>
<organism evidence="1 2">
    <name type="scientific">Riccia fluitans</name>
    <dbReference type="NCBI Taxonomy" id="41844"/>
    <lineage>
        <taxon>Eukaryota</taxon>
        <taxon>Viridiplantae</taxon>
        <taxon>Streptophyta</taxon>
        <taxon>Embryophyta</taxon>
        <taxon>Marchantiophyta</taxon>
        <taxon>Marchantiopsida</taxon>
        <taxon>Marchantiidae</taxon>
        <taxon>Marchantiales</taxon>
        <taxon>Ricciaceae</taxon>
        <taxon>Riccia</taxon>
    </lineage>
</organism>
<comment type="caution">
    <text evidence="1">The sequence shown here is derived from an EMBL/GenBank/DDBJ whole genome shotgun (WGS) entry which is preliminary data.</text>
</comment>
<gene>
    <name evidence="1" type="ORF">R1flu_028770</name>
</gene>
<evidence type="ECO:0000313" key="1">
    <source>
        <dbReference type="EMBL" id="KAL2610197.1"/>
    </source>
</evidence>
<dbReference type="EMBL" id="JBHFFA010000008">
    <property type="protein sequence ID" value="KAL2610197.1"/>
    <property type="molecule type" value="Genomic_DNA"/>
</dbReference>
<name>A0ABD1XMR4_9MARC</name>
<protein>
    <submittedName>
        <fullName evidence="1">Uncharacterized protein</fullName>
    </submittedName>
</protein>
<accession>A0ABD1XMR4</accession>
<sequence length="93" mass="10590">MRTRSGNQELDLAKLVSGSRLWESVHIYTVSADITQPQENVGQISEPVFISQGNDRAELFRGLTIHRLFHLRQMLTEPDNLKNPDVLSPSPYE</sequence>
<evidence type="ECO:0000313" key="2">
    <source>
        <dbReference type="Proteomes" id="UP001605036"/>
    </source>
</evidence>
<keyword evidence="2" id="KW-1185">Reference proteome</keyword>
<dbReference type="Proteomes" id="UP001605036">
    <property type="component" value="Unassembled WGS sequence"/>
</dbReference>